<feature type="compositionally biased region" description="Basic and acidic residues" evidence="1">
    <location>
        <begin position="112"/>
        <end position="121"/>
    </location>
</feature>
<feature type="region of interest" description="Disordered" evidence="1">
    <location>
        <begin position="97"/>
        <end position="121"/>
    </location>
</feature>
<proteinExistence type="predicted"/>
<dbReference type="EMBL" id="CP063196">
    <property type="protein sequence ID" value="UOE19444.1"/>
    <property type="molecule type" value="Genomic_DNA"/>
</dbReference>
<organism evidence="2 3">
    <name type="scientific">Thermobifida halotolerans</name>
    <dbReference type="NCBI Taxonomy" id="483545"/>
    <lineage>
        <taxon>Bacteria</taxon>
        <taxon>Bacillati</taxon>
        <taxon>Actinomycetota</taxon>
        <taxon>Actinomycetes</taxon>
        <taxon>Streptosporangiales</taxon>
        <taxon>Nocardiopsidaceae</taxon>
        <taxon>Thermobifida</taxon>
    </lineage>
</organism>
<protein>
    <submittedName>
        <fullName evidence="2">Uncharacterized protein</fullName>
    </submittedName>
</protein>
<sequence>MTVTSVPEQYGRRYRPPVRRAALADGDGTRLGWVWTDDEDAAGWAEDPGPLSGPGEGAARVRAGAHVWTVLRDARARGEPASSLLRPELYAPYLLGAPKEADKPGQIGPGVEEVRRTTQDL</sequence>
<gene>
    <name evidence="2" type="ORF">NI17_022435</name>
</gene>
<name>A0A399FYZ2_9ACTN</name>
<evidence type="ECO:0000313" key="3">
    <source>
        <dbReference type="Proteomes" id="UP000265719"/>
    </source>
</evidence>
<dbReference type="OrthoDB" id="3436874at2"/>
<dbReference type="RefSeq" id="WP_068694149.1">
    <property type="nucleotide sequence ID" value="NZ_CP063196.1"/>
</dbReference>
<accession>A0A399FYZ2</accession>
<dbReference type="Proteomes" id="UP000265719">
    <property type="component" value="Chromosome"/>
</dbReference>
<keyword evidence="3" id="KW-1185">Reference proteome</keyword>
<evidence type="ECO:0000313" key="2">
    <source>
        <dbReference type="EMBL" id="UOE19444.1"/>
    </source>
</evidence>
<reference evidence="2" key="1">
    <citation type="submission" date="2020-10" db="EMBL/GenBank/DDBJ databases">
        <title>De novo genome project of the cellulose decomposer Thermobifida halotolerans type strain.</title>
        <authorList>
            <person name="Nagy I."/>
            <person name="Horvath B."/>
            <person name="Kukolya J."/>
            <person name="Nagy I."/>
            <person name="Orsini M."/>
        </authorList>
    </citation>
    <scope>NUCLEOTIDE SEQUENCE</scope>
    <source>
        <strain evidence="2">DSM 44931</strain>
    </source>
</reference>
<dbReference type="AlphaFoldDB" id="A0A399FYZ2"/>
<dbReference type="KEGG" id="thao:NI17_022435"/>
<evidence type="ECO:0000256" key="1">
    <source>
        <dbReference type="SAM" id="MobiDB-lite"/>
    </source>
</evidence>